<comment type="caution">
    <text evidence="1">The sequence shown here is derived from an EMBL/GenBank/DDBJ whole genome shotgun (WGS) entry which is preliminary data.</text>
</comment>
<evidence type="ECO:0000313" key="2">
    <source>
        <dbReference type="Proteomes" id="UP000176800"/>
    </source>
</evidence>
<proteinExistence type="predicted"/>
<protein>
    <submittedName>
        <fullName evidence="1">Uncharacterized protein</fullName>
    </submittedName>
</protein>
<name>A0A1G2U4M0_9BACT</name>
<reference evidence="1 2" key="1">
    <citation type="journal article" date="2016" name="Nat. Commun.">
        <title>Thousands of microbial genomes shed light on interconnected biogeochemical processes in an aquifer system.</title>
        <authorList>
            <person name="Anantharaman K."/>
            <person name="Brown C.T."/>
            <person name="Hug L.A."/>
            <person name="Sharon I."/>
            <person name="Castelle C.J."/>
            <person name="Probst A.J."/>
            <person name="Thomas B.C."/>
            <person name="Singh A."/>
            <person name="Wilkins M.J."/>
            <person name="Karaoz U."/>
            <person name="Brodie E.L."/>
            <person name="Williams K.H."/>
            <person name="Hubbard S.S."/>
            <person name="Banfield J.F."/>
        </authorList>
    </citation>
    <scope>NUCLEOTIDE SEQUENCE [LARGE SCALE GENOMIC DNA]</scope>
</reference>
<sequence>MKKWLTGFVITSFVVVVGVFNPVSVYADHTTEHSVKTIENELIKAQSQLVLVLEDTVDLLKSEITKTIEAKIRTLQMQVIGLLHEQISTIRGEISQL</sequence>
<dbReference type="Proteomes" id="UP000176800">
    <property type="component" value="Unassembled WGS sequence"/>
</dbReference>
<organism evidence="1 2">
    <name type="scientific">Candidatus Zambryskibacteria bacterium RIFCSPLOWO2_01_FULL_45_21</name>
    <dbReference type="NCBI Taxonomy" id="1802761"/>
    <lineage>
        <taxon>Bacteria</taxon>
        <taxon>Candidatus Zambryskiibacteriota</taxon>
    </lineage>
</organism>
<dbReference type="EMBL" id="MHWE01000006">
    <property type="protein sequence ID" value="OHB04444.1"/>
    <property type="molecule type" value="Genomic_DNA"/>
</dbReference>
<gene>
    <name evidence="1" type="ORF">A3B14_03335</name>
</gene>
<dbReference type="AlphaFoldDB" id="A0A1G2U4M0"/>
<evidence type="ECO:0000313" key="1">
    <source>
        <dbReference type="EMBL" id="OHB04444.1"/>
    </source>
</evidence>
<accession>A0A1G2U4M0</accession>